<feature type="domain" description="WRKY" evidence="7">
    <location>
        <begin position="293"/>
        <end position="359"/>
    </location>
</feature>
<keyword evidence="4" id="KW-0804">Transcription</keyword>
<evidence type="ECO:0000256" key="3">
    <source>
        <dbReference type="ARBA" id="ARBA00023125"/>
    </source>
</evidence>
<evidence type="ECO:0000313" key="11">
    <source>
        <dbReference type="RefSeq" id="XP_031398736.1"/>
    </source>
</evidence>
<evidence type="ECO:0000256" key="4">
    <source>
        <dbReference type="ARBA" id="ARBA00023163"/>
    </source>
</evidence>
<dbReference type="AlphaFoldDB" id="A0A218XBJ7"/>
<keyword evidence="2" id="KW-0805">Transcription regulation</keyword>
<keyword evidence="10" id="KW-1185">Reference proteome</keyword>
<evidence type="ECO:0000256" key="5">
    <source>
        <dbReference type="ARBA" id="ARBA00023242"/>
    </source>
</evidence>
<feature type="region of interest" description="Disordered" evidence="6">
    <location>
        <begin position="164"/>
        <end position="194"/>
    </location>
</feature>
<dbReference type="PROSITE" id="PS50811">
    <property type="entry name" value="WRKY"/>
    <property type="match status" value="1"/>
</dbReference>
<evidence type="ECO:0000256" key="2">
    <source>
        <dbReference type="ARBA" id="ARBA00023015"/>
    </source>
</evidence>
<dbReference type="SMART" id="SM00774">
    <property type="entry name" value="WRKY"/>
    <property type="match status" value="1"/>
</dbReference>
<proteinExistence type="predicted"/>
<reference evidence="8" key="2">
    <citation type="submission" date="2017-06" db="EMBL/GenBank/DDBJ databases">
        <title>The pomegranate genome and the genomics of punicalagin biosynthesis.</title>
        <authorList>
            <person name="Xu C."/>
        </authorList>
    </citation>
    <scope>NUCLEOTIDE SEQUENCE [LARGE SCALE GENOMIC DNA]</scope>
    <source>
        <tissue evidence="8">Fresh leaf</tissue>
    </source>
</reference>
<keyword evidence="5" id="KW-0539">Nucleus</keyword>
<dbReference type="Pfam" id="PF10533">
    <property type="entry name" value="Plant_zn_clust"/>
    <property type="match status" value="1"/>
</dbReference>
<accession>A0A218XBJ7</accession>
<evidence type="ECO:0000313" key="10">
    <source>
        <dbReference type="Proteomes" id="UP000515151"/>
    </source>
</evidence>
<dbReference type="EMBL" id="MTKT01002011">
    <property type="protein sequence ID" value="OWM82158.1"/>
    <property type="molecule type" value="Genomic_DNA"/>
</dbReference>
<evidence type="ECO:0000313" key="8">
    <source>
        <dbReference type="EMBL" id="OWM82158.1"/>
    </source>
</evidence>
<evidence type="ECO:0000256" key="6">
    <source>
        <dbReference type="SAM" id="MobiDB-lite"/>
    </source>
</evidence>
<dbReference type="GO" id="GO:0005634">
    <property type="term" value="C:nucleus"/>
    <property type="evidence" value="ECO:0007669"/>
    <property type="project" value="UniProtKB-SubCell"/>
</dbReference>
<dbReference type="GeneID" id="116209281"/>
<name>A0A218XBJ7_PUNGR</name>
<comment type="subcellular location">
    <subcellularLocation>
        <location evidence="1">Nucleus</location>
    </subcellularLocation>
</comment>
<evidence type="ECO:0000256" key="1">
    <source>
        <dbReference type="ARBA" id="ARBA00004123"/>
    </source>
</evidence>
<dbReference type="Gene3D" id="2.20.25.80">
    <property type="entry name" value="WRKY domain"/>
    <property type="match status" value="1"/>
</dbReference>
<reference evidence="10" key="3">
    <citation type="journal article" date="2020" name="Plant Biotechnol. J.">
        <title>The pomegranate (Punica granatum L.) draft genome dissects genetic divergence between soft- and hard-seeded cultivars.</title>
        <authorList>
            <person name="Luo X."/>
            <person name="Li H."/>
            <person name="Wu Z."/>
            <person name="Yao W."/>
            <person name="Zhao P."/>
            <person name="Cao D."/>
            <person name="Yu H."/>
            <person name="Li K."/>
            <person name="Poudel K."/>
            <person name="Zhao D."/>
            <person name="Zhang F."/>
            <person name="Xia X."/>
            <person name="Chen L."/>
            <person name="Wang Q."/>
            <person name="Jing D."/>
            <person name="Cao S."/>
        </authorList>
    </citation>
    <scope>NUCLEOTIDE SEQUENCE [LARGE SCALE GENOMIC DNA]</scope>
</reference>
<keyword evidence="3" id="KW-0238">DNA-binding</keyword>
<reference evidence="11" key="4">
    <citation type="submission" date="2025-04" db="UniProtKB">
        <authorList>
            <consortium name="RefSeq"/>
        </authorList>
    </citation>
    <scope>IDENTIFICATION</scope>
    <source>
        <tissue evidence="11">Leaf</tissue>
    </source>
</reference>
<dbReference type="GO" id="GO:0005516">
    <property type="term" value="F:calmodulin binding"/>
    <property type="evidence" value="ECO:0007669"/>
    <property type="project" value="UniProtKB-ARBA"/>
</dbReference>
<dbReference type="InterPro" id="IPR003657">
    <property type="entry name" value="WRKY_dom"/>
</dbReference>
<dbReference type="RefSeq" id="XP_031398736.1">
    <property type="nucleotide sequence ID" value="XM_031542876.1"/>
</dbReference>
<gene>
    <name evidence="11" type="primary">LOC116209281</name>
    <name evidence="8" type="ORF">CDL15_Pgr001732</name>
</gene>
<dbReference type="Proteomes" id="UP000515151">
    <property type="component" value="Chromosome 5"/>
</dbReference>
<dbReference type="GO" id="GO:0043565">
    <property type="term" value="F:sequence-specific DNA binding"/>
    <property type="evidence" value="ECO:0007669"/>
    <property type="project" value="InterPro"/>
</dbReference>
<reference evidence="9" key="1">
    <citation type="journal article" date="2017" name="Plant J.">
        <title>The pomegranate (Punica granatum L.) genome and the genomics of punicalagin biosynthesis.</title>
        <authorList>
            <person name="Qin G."/>
            <person name="Xu C."/>
            <person name="Ming R."/>
            <person name="Tang H."/>
            <person name="Guyot R."/>
            <person name="Kramer E.M."/>
            <person name="Hu Y."/>
            <person name="Yi X."/>
            <person name="Qi Y."/>
            <person name="Xu X."/>
            <person name="Gao Z."/>
            <person name="Pan H."/>
            <person name="Jian J."/>
            <person name="Tian Y."/>
            <person name="Yue Z."/>
            <person name="Xu Y."/>
        </authorList>
    </citation>
    <scope>NUCLEOTIDE SEQUENCE [LARGE SCALE GENOMIC DNA]</scope>
    <source>
        <strain evidence="9">cv. Dabenzi</strain>
    </source>
</reference>
<dbReference type="GO" id="GO:0003700">
    <property type="term" value="F:DNA-binding transcription factor activity"/>
    <property type="evidence" value="ECO:0007669"/>
    <property type="project" value="InterPro"/>
</dbReference>
<evidence type="ECO:0000313" key="9">
    <source>
        <dbReference type="Proteomes" id="UP000197138"/>
    </source>
</evidence>
<dbReference type="FunFam" id="2.20.25.80:FF:000004">
    <property type="entry name" value="WRKY transcription factor 65"/>
    <property type="match status" value="1"/>
</dbReference>
<dbReference type="Proteomes" id="UP000197138">
    <property type="component" value="Unassembled WGS sequence"/>
</dbReference>
<dbReference type="SUPFAM" id="SSF118290">
    <property type="entry name" value="WRKY DNA-binding domain"/>
    <property type="match status" value="1"/>
</dbReference>
<dbReference type="PANTHER" id="PTHR31282">
    <property type="entry name" value="WRKY TRANSCRIPTION FACTOR 21-RELATED"/>
    <property type="match status" value="1"/>
</dbReference>
<sequence length="371" mass="39770">MRAALYQQPSLSFISSRCPSLFVTSFDGLCLSLMAVELMLGCYRPESFTAKIEETAVKEAASGLESVGELITLLSSQSQQQTHAVLDSSAPASKSPTDIETDCRAVADAAVSKFKKVISLLGRTRTGHARFRRGPIAAANKGLNSITEATNKVIYYATPIQQFPPAAPPPQPPRNAMASERRDPSCTTTTINFSSYGSGPAGSFLTGGEPDRKGVSLSTSSGFQITDLSRSQVSSSVGRPLLSSSASLKRKCSSETLGSGSRCGGSASGRCHCSKKRKMRLKRIVRVPAISLKMADIPPDEYSWRKYGQKPIKGSPHPRGYYKCSSVRGCPARKHVERALDDPSMLVVTYEGEHNHSLAVADSANLILESS</sequence>
<dbReference type="Pfam" id="PF03106">
    <property type="entry name" value="WRKY"/>
    <property type="match status" value="1"/>
</dbReference>
<organism evidence="8 9">
    <name type="scientific">Punica granatum</name>
    <name type="common">Pomegranate</name>
    <dbReference type="NCBI Taxonomy" id="22663"/>
    <lineage>
        <taxon>Eukaryota</taxon>
        <taxon>Viridiplantae</taxon>
        <taxon>Streptophyta</taxon>
        <taxon>Embryophyta</taxon>
        <taxon>Tracheophyta</taxon>
        <taxon>Spermatophyta</taxon>
        <taxon>Magnoliopsida</taxon>
        <taxon>eudicotyledons</taxon>
        <taxon>Gunneridae</taxon>
        <taxon>Pentapetalae</taxon>
        <taxon>rosids</taxon>
        <taxon>malvids</taxon>
        <taxon>Myrtales</taxon>
        <taxon>Lythraceae</taxon>
        <taxon>Punica</taxon>
    </lineage>
</organism>
<feature type="compositionally biased region" description="Polar residues" evidence="6">
    <location>
        <begin position="185"/>
        <end position="194"/>
    </location>
</feature>
<evidence type="ECO:0000259" key="7">
    <source>
        <dbReference type="PROSITE" id="PS50811"/>
    </source>
</evidence>
<dbReference type="InterPro" id="IPR044810">
    <property type="entry name" value="WRKY_plant"/>
</dbReference>
<dbReference type="InterPro" id="IPR036576">
    <property type="entry name" value="WRKY_dom_sf"/>
</dbReference>
<dbReference type="OrthoDB" id="756799at2759"/>
<dbReference type="InterPro" id="IPR018872">
    <property type="entry name" value="Zn-cluster-dom"/>
</dbReference>
<protein>
    <submittedName>
        <fullName evidence="11">Probable WRKY transcription factor 15</fullName>
    </submittedName>
</protein>